<keyword evidence="4 8" id="KW-0413">Isomerase</keyword>
<dbReference type="CDD" id="cd00165">
    <property type="entry name" value="S4"/>
    <property type="match status" value="1"/>
</dbReference>
<dbReference type="PANTHER" id="PTHR47683">
    <property type="entry name" value="PSEUDOURIDINE SYNTHASE FAMILY PROTEIN-RELATED"/>
    <property type="match status" value="1"/>
</dbReference>
<evidence type="ECO:0000256" key="6">
    <source>
        <dbReference type="ARBA" id="ARBA00037590"/>
    </source>
</evidence>
<comment type="catalytic activity">
    <reaction evidence="1">
        <text>a uridine in RNA = a pseudouridine in RNA</text>
        <dbReference type="Rhea" id="RHEA:48348"/>
        <dbReference type="Rhea" id="RHEA-COMP:12068"/>
        <dbReference type="Rhea" id="RHEA-COMP:12069"/>
        <dbReference type="ChEBI" id="CHEBI:65314"/>
        <dbReference type="ChEBI" id="CHEBI:65315"/>
    </reaction>
</comment>
<dbReference type="Proteomes" id="UP001057520">
    <property type="component" value="Chromosome"/>
</dbReference>
<organism evidence="11 12">
    <name type="scientific">Caulobacter segnis</name>
    <dbReference type="NCBI Taxonomy" id="88688"/>
    <lineage>
        <taxon>Bacteria</taxon>
        <taxon>Pseudomonadati</taxon>
        <taxon>Pseudomonadota</taxon>
        <taxon>Alphaproteobacteria</taxon>
        <taxon>Caulobacterales</taxon>
        <taxon>Caulobacteraceae</taxon>
        <taxon>Caulobacter</taxon>
    </lineage>
</organism>
<evidence type="ECO:0000256" key="1">
    <source>
        <dbReference type="ARBA" id="ARBA00000073"/>
    </source>
</evidence>
<dbReference type="Gene3D" id="3.30.70.580">
    <property type="entry name" value="Pseudouridine synthase I, catalytic domain, N-terminal subdomain"/>
    <property type="match status" value="1"/>
</dbReference>
<dbReference type="PROSITE" id="PS50889">
    <property type="entry name" value="S4"/>
    <property type="match status" value="1"/>
</dbReference>
<dbReference type="PANTHER" id="PTHR47683:SF4">
    <property type="entry name" value="PSEUDOURIDINE SYNTHASE"/>
    <property type="match status" value="1"/>
</dbReference>
<dbReference type="SUPFAM" id="SSF55120">
    <property type="entry name" value="Pseudouridine synthase"/>
    <property type="match status" value="1"/>
</dbReference>
<dbReference type="InterPro" id="IPR006145">
    <property type="entry name" value="PsdUridine_synth_RsuA/RluA"/>
</dbReference>
<reference evidence="11 12" key="1">
    <citation type="submission" date="2022-04" db="EMBL/GenBank/DDBJ databases">
        <title>Genome sequence of soybean root-associated Caulobacter segnis RL271.</title>
        <authorList>
            <person name="Longley R."/>
            <person name="Bonito G."/>
            <person name="Trigodet F."/>
            <person name="Crosson S."/>
            <person name="Fiebig A."/>
        </authorList>
    </citation>
    <scope>NUCLEOTIDE SEQUENCE [LARGE SCALE GENOMIC DNA]</scope>
    <source>
        <strain evidence="11 12">RL271</strain>
    </source>
</reference>
<dbReference type="InterPro" id="IPR042092">
    <property type="entry name" value="PsdUridine_s_RsuA/RluB/E/F_cat"/>
</dbReference>
<dbReference type="EMBL" id="CP096040">
    <property type="protein sequence ID" value="USQ98416.1"/>
    <property type="molecule type" value="Genomic_DNA"/>
</dbReference>
<dbReference type="PROSITE" id="PS01149">
    <property type="entry name" value="PSI_RSU"/>
    <property type="match status" value="1"/>
</dbReference>
<dbReference type="InterPro" id="IPR020103">
    <property type="entry name" value="PsdUridine_synth_cat_dom_sf"/>
</dbReference>
<evidence type="ECO:0000313" key="11">
    <source>
        <dbReference type="EMBL" id="USQ98416.1"/>
    </source>
</evidence>
<evidence type="ECO:0000259" key="9">
    <source>
        <dbReference type="Pfam" id="PF00849"/>
    </source>
</evidence>
<evidence type="ECO:0000313" key="12">
    <source>
        <dbReference type="Proteomes" id="UP001057520"/>
    </source>
</evidence>
<dbReference type="InterPro" id="IPR020094">
    <property type="entry name" value="TruA/RsuA/RluB/E/F_N"/>
</dbReference>
<dbReference type="Gene3D" id="3.10.290.10">
    <property type="entry name" value="RNA-binding S4 domain"/>
    <property type="match status" value="1"/>
</dbReference>
<name>A0ABY5A048_9CAUL</name>
<keyword evidence="12" id="KW-1185">Reference proteome</keyword>
<evidence type="ECO:0000256" key="2">
    <source>
        <dbReference type="ARBA" id="ARBA00008348"/>
    </source>
</evidence>
<feature type="domain" description="Pseudouridine synthase RsuA/RluA-like" evidence="9">
    <location>
        <begin position="71"/>
        <end position="204"/>
    </location>
</feature>
<evidence type="ECO:0000256" key="7">
    <source>
        <dbReference type="PROSITE-ProRule" id="PRU00182"/>
    </source>
</evidence>
<dbReference type="EC" id="5.4.99.-" evidence="8"/>
<dbReference type="CDD" id="cd02553">
    <property type="entry name" value="PseudoU_synth_RsuA"/>
    <property type="match status" value="1"/>
</dbReference>
<comment type="function">
    <text evidence="6">Responsible for synthesis of pseudouridine from uracil-516 in 16S ribosomal RNA.</text>
</comment>
<evidence type="ECO:0000256" key="5">
    <source>
        <dbReference type="ARBA" id="ARBA00036749"/>
    </source>
</evidence>
<gene>
    <name evidence="11" type="ORF">MZV50_13075</name>
</gene>
<dbReference type="NCBIfam" id="TIGR00093">
    <property type="entry name" value="pseudouridine synthase"/>
    <property type="match status" value="1"/>
</dbReference>
<protein>
    <recommendedName>
        <fullName evidence="8">Pseudouridine synthase</fullName>
        <ecNumber evidence="8">5.4.99.-</ecNumber>
    </recommendedName>
</protein>
<keyword evidence="3 7" id="KW-0694">RNA-binding</keyword>
<dbReference type="InterPro" id="IPR000748">
    <property type="entry name" value="PsdUridine_synth_RsuA/RluB/E/F"/>
</dbReference>
<evidence type="ECO:0000256" key="4">
    <source>
        <dbReference type="ARBA" id="ARBA00023235"/>
    </source>
</evidence>
<accession>A0ABY5A048</accession>
<feature type="domain" description="RNA-binding S4" evidence="10">
    <location>
        <begin position="8"/>
        <end position="49"/>
    </location>
</feature>
<dbReference type="InterPro" id="IPR018496">
    <property type="entry name" value="PsdUridine_synth_RsuA/RluB_CS"/>
</dbReference>
<evidence type="ECO:0000256" key="8">
    <source>
        <dbReference type="RuleBase" id="RU003887"/>
    </source>
</evidence>
<dbReference type="Pfam" id="PF00849">
    <property type="entry name" value="PseudoU_synth_2"/>
    <property type="match status" value="1"/>
</dbReference>
<dbReference type="Gene3D" id="3.30.70.1560">
    <property type="entry name" value="Alpha-L RNA-binding motif"/>
    <property type="match status" value="1"/>
</dbReference>
<evidence type="ECO:0000256" key="3">
    <source>
        <dbReference type="ARBA" id="ARBA00022884"/>
    </source>
</evidence>
<evidence type="ECO:0000259" key="10">
    <source>
        <dbReference type="Pfam" id="PF01479"/>
    </source>
</evidence>
<dbReference type="SUPFAM" id="SSF55174">
    <property type="entry name" value="Alpha-L RNA-binding motif"/>
    <property type="match status" value="1"/>
</dbReference>
<dbReference type="Pfam" id="PF01479">
    <property type="entry name" value="S4"/>
    <property type="match status" value="1"/>
</dbReference>
<comment type="catalytic activity">
    <reaction evidence="5">
        <text>uridine(516) in 16S rRNA = pseudouridine(516) in 16S rRNA</text>
        <dbReference type="Rhea" id="RHEA:38867"/>
        <dbReference type="Rhea" id="RHEA-COMP:10089"/>
        <dbReference type="Rhea" id="RHEA-COMP:10090"/>
        <dbReference type="ChEBI" id="CHEBI:65314"/>
        <dbReference type="ChEBI" id="CHEBI:65315"/>
        <dbReference type="EC" id="5.4.99.19"/>
    </reaction>
</comment>
<comment type="similarity">
    <text evidence="2 8">Belongs to the pseudouridine synthase RsuA family.</text>
</comment>
<dbReference type="InterPro" id="IPR050343">
    <property type="entry name" value="RsuA_PseudoU_synthase"/>
</dbReference>
<dbReference type="InterPro" id="IPR036986">
    <property type="entry name" value="S4_RNA-bd_sf"/>
</dbReference>
<dbReference type="InterPro" id="IPR002942">
    <property type="entry name" value="S4_RNA-bd"/>
</dbReference>
<sequence>MSKALMARLDRLLANLGYGSRKDVQALVAGGKVVLDGKVLKDAGLRIAVDATLPERMTIRGAPVDPPAPLVLIMHKPLGVTCSHKEDGEKIYDLLPRRWRLRDPGLSTVGRLDKETSGLILITDDGDFLHRVISPKRHVPKTYLATLDRPLAGAEDEVFAAGTLMLDGEEKPLLPAVLDVVDAKTARLTITEGRYHQVRRMFAAVGNHVVALHRERIGGLTLPADLEPGQHRILPAAEAEAVFDV</sequence>
<proteinExistence type="inferred from homology"/>